<feature type="domain" description="HNH nuclease" evidence="1">
    <location>
        <begin position="70"/>
        <end position="120"/>
    </location>
</feature>
<dbReference type="Proteomes" id="UP000292027">
    <property type="component" value="Unassembled WGS sequence"/>
</dbReference>
<dbReference type="EMBL" id="SHKR01000011">
    <property type="protein sequence ID" value="RZU20058.1"/>
    <property type="molecule type" value="Genomic_DNA"/>
</dbReference>
<dbReference type="Pfam" id="PF01844">
    <property type="entry name" value="HNH"/>
    <property type="match status" value="1"/>
</dbReference>
<dbReference type="RefSeq" id="WP_130442381.1">
    <property type="nucleotide sequence ID" value="NZ_SHKR01000011.1"/>
</dbReference>
<keyword evidence="2" id="KW-0540">Nuclease</keyword>
<dbReference type="PANTHER" id="PTHR33877:SF2">
    <property type="entry name" value="OS07G0170200 PROTEIN"/>
    <property type="match status" value="1"/>
</dbReference>
<dbReference type="OrthoDB" id="9802901at2"/>
<accession>A0A4Q7XAC1</accession>
<protein>
    <submittedName>
        <fullName evidence="2">5-methylcytosine-specific restriction endonuclease McrA</fullName>
    </submittedName>
</protein>
<sequence length="148" mass="16433">MSGVIVLNASYEQLHVVSIPHAIRMLVREVAVVEEAHDGASIGPFPLPRVLRLVRYVVMKWRYASGRLQYTRAGVLKRDKYLCAYCGQPGASTMDHVIPRSRGGRGEWLNAVAAHSGCNEKKGSRTPEEAGMPLLWQPWIPSRAELAL</sequence>
<dbReference type="CDD" id="cd00085">
    <property type="entry name" value="HNHc"/>
    <property type="match status" value="1"/>
</dbReference>
<dbReference type="InterPro" id="IPR052892">
    <property type="entry name" value="NA-targeting_endonuclease"/>
</dbReference>
<dbReference type="InterPro" id="IPR002711">
    <property type="entry name" value="HNH"/>
</dbReference>
<gene>
    <name evidence="2" type="ORF">EV645_2284</name>
</gene>
<evidence type="ECO:0000313" key="2">
    <source>
        <dbReference type="EMBL" id="RZU20058.1"/>
    </source>
</evidence>
<dbReference type="PANTHER" id="PTHR33877">
    <property type="entry name" value="SLL1193 PROTEIN"/>
    <property type="match status" value="1"/>
</dbReference>
<evidence type="ECO:0000259" key="1">
    <source>
        <dbReference type="SMART" id="SM00507"/>
    </source>
</evidence>
<comment type="caution">
    <text evidence="2">The sequence shown here is derived from an EMBL/GenBank/DDBJ whole genome shotgun (WGS) entry which is preliminary data.</text>
</comment>
<dbReference type="Gene3D" id="1.10.30.50">
    <property type="match status" value="1"/>
</dbReference>
<proteinExistence type="predicted"/>
<keyword evidence="2" id="KW-0255">Endonuclease</keyword>
<evidence type="ECO:0000313" key="3">
    <source>
        <dbReference type="Proteomes" id="UP000292027"/>
    </source>
</evidence>
<keyword evidence="3" id="KW-1185">Reference proteome</keyword>
<name>A0A4Q7XAC1_9ACTN</name>
<dbReference type="InterPro" id="IPR003615">
    <property type="entry name" value="HNH_nuc"/>
</dbReference>
<reference evidence="2 3" key="1">
    <citation type="journal article" date="2015" name="Stand. Genomic Sci.">
        <title>Genomic Encyclopedia of Bacterial and Archaeal Type Strains, Phase III: the genomes of soil and plant-associated and newly described type strains.</title>
        <authorList>
            <person name="Whitman W.B."/>
            <person name="Woyke T."/>
            <person name="Klenk H.P."/>
            <person name="Zhou Y."/>
            <person name="Lilburn T.G."/>
            <person name="Beck B.J."/>
            <person name="De Vos P."/>
            <person name="Vandamme P."/>
            <person name="Eisen J.A."/>
            <person name="Garrity G."/>
            <person name="Hugenholtz P."/>
            <person name="Kyrpides N.C."/>
        </authorList>
    </citation>
    <scope>NUCLEOTIDE SEQUENCE [LARGE SCALE GENOMIC DNA]</scope>
    <source>
        <strain evidence="2 3">VKM Ac-2540</strain>
    </source>
</reference>
<organism evidence="2 3">
    <name type="scientific">Kribbella rubisoli</name>
    <dbReference type="NCBI Taxonomy" id="3075929"/>
    <lineage>
        <taxon>Bacteria</taxon>
        <taxon>Bacillati</taxon>
        <taxon>Actinomycetota</taxon>
        <taxon>Actinomycetes</taxon>
        <taxon>Propionibacteriales</taxon>
        <taxon>Kribbellaceae</taxon>
        <taxon>Kribbella</taxon>
    </lineage>
</organism>
<dbReference type="AlphaFoldDB" id="A0A4Q7XAC1"/>
<dbReference type="GO" id="GO:0004519">
    <property type="term" value="F:endonuclease activity"/>
    <property type="evidence" value="ECO:0007669"/>
    <property type="project" value="UniProtKB-KW"/>
</dbReference>
<keyword evidence="2" id="KW-0378">Hydrolase</keyword>
<dbReference type="SMART" id="SM00507">
    <property type="entry name" value="HNHc"/>
    <property type="match status" value="1"/>
</dbReference>